<dbReference type="InterPro" id="IPR036047">
    <property type="entry name" value="F-box-like_dom_sf"/>
</dbReference>
<sequence length="323" mass="35832">MSQQLSSVHRYRFLSFGKGPVSTLDENLPPFPRSTRRRRPPEASAGLLDRLPTELLHLTLTHLDIRSLIDFRLTNRRAAEMVDYLPQFRAVSAHARNALRGILAIGTGRWITCATLYEKLCTSKCDCCGGQGGYLYLVTCKRVCFRCLSLSRFYHPLPLGTAASAFNLYVPILRTLPHMTALTGTYAPNETITEPLVLVDFDSAVAAGIRVHGCRTMIYYKARCRDQSVLLGFDRGFVAEGPGQRHLRPPLAFRGSTRRPGNSKTCHSAMIACSIRSGPTGNHGLVGDCNTQRSLLRTIGRPADSKDSGFGLELLYRDARSRM</sequence>
<proteinExistence type="predicted"/>
<organism evidence="2 3">
    <name type="scientific">Fusarium solani</name>
    <name type="common">Filamentous fungus</name>
    <dbReference type="NCBI Taxonomy" id="169388"/>
    <lineage>
        <taxon>Eukaryota</taxon>
        <taxon>Fungi</taxon>
        <taxon>Dikarya</taxon>
        <taxon>Ascomycota</taxon>
        <taxon>Pezizomycotina</taxon>
        <taxon>Sordariomycetes</taxon>
        <taxon>Hypocreomycetidae</taxon>
        <taxon>Hypocreales</taxon>
        <taxon>Nectriaceae</taxon>
        <taxon>Fusarium</taxon>
        <taxon>Fusarium solani species complex</taxon>
    </lineage>
</organism>
<evidence type="ECO:0000313" key="2">
    <source>
        <dbReference type="EMBL" id="KAH7271990.1"/>
    </source>
</evidence>
<dbReference type="Pfam" id="PF00646">
    <property type="entry name" value="F-box"/>
    <property type="match status" value="1"/>
</dbReference>
<name>A0A9P9RBG9_FUSSL</name>
<protein>
    <recommendedName>
        <fullName evidence="1">F-box domain-containing protein</fullName>
    </recommendedName>
</protein>
<evidence type="ECO:0000259" key="1">
    <source>
        <dbReference type="PROSITE" id="PS50181"/>
    </source>
</evidence>
<evidence type="ECO:0000313" key="3">
    <source>
        <dbReference type="Proteomes" id="UP000736672"/>
    </source>
</evidence>
<dbReference type="PROSITE" id="PS50181">
    <property type="entry name" value="FBOX"/>
    <property type="match status" value="1"/>
</dbReference>
<dbReference type="Proteomes" id="UP000736672">
    <property type="component" value="Unassembled WGS sequence"/>
</dbReference>
<dbReference type="OrthoDB" id="2687876at2759"/>
<feature type="domain" description="F-box" evidence="1">
    <location>
        <begin position="45"/>
        <end position="91"/>
    </location>
</feature>
<dbReference type="SUPFAM" id="SSF81383">
    <property type="entry name" value="F-box domain"/>
    <property type="match status" value="1"/>
</dbReference>
<comment type="caution">
    <text evidence="2">The sequence shown here is derived from an EMBL/GenBank/DDBJ whole genome shotgun (WGS) entry which is preliminary data.</text>
</comment>
<dbReference type="EMBL" id="JAGTJS010000003">
    <property type="protein sequence ID" value="KAH7271990.1"/>
    <property type="molecule type" value="Genomic_DNA"/>
</dbReference>
<reference evidence="2" key="1">
    <citation type="journal article" date="2021" name="Nat. Commun.">
        <title>Genetic determinants of endophytism in the Arabidopsis root mycobiome.</title>
        <authorList>
            <person name="Mesny F."/>
            <person name="Miyauchi S."/>
            <person name="Thiergart T."/>
            <person name="Pickel B."/>
            <person name="Atanasova L."/>
            <person name="Karlsson M."/>
            <person name="Huettel B."/>
            <person name="Barry K.W."/>
            <person name="Haridas S."/>
            <person name="Chen C."/>
            <person name="Bauer D."/>
            <person name="Andreopoulos W."/>
            <person name="Pangilinan J."/>
            <person name="LaButti K."/>
            <person name="Riley R."/>
            <person name="Lipzen A."/>
            <person name="Clum A."/>
            <person name="Drula E."/>
            <person name="Henrissat B."/>
            <person name="Kohler A."/>
            <person name="Grigoriev I.V."/>
            <person name="Martin F.M."/>
            <person name="Hacquard S."/>
        </authorList>
    </citation>
    <scope>NUCLEOTIDE SEQUENCE</scope>
    <source>
        <strain evidence="2">FSSC 5 MPI-SDFR-AT-0091</strain>
    </source>
</reference>
<accession>A0A9P9RBG9</accession>
<dbReference type="AlphaFoldDB" id="A0A9P9RBG9"/>
<dbReference type="InterPro" id="IPR001810">
    <property type="entry name" value="F-box_dom"/>
</dbReference>
<gene>
    <name evidence="2" type="ORF">B0J15DRAFT_520980</name>
</gene>
<keyword evidence="3" id="KW-1185">Reference proteome</keyword>